<reference evidence="1 2" key="1">
    <citation type="journal article" date="2018" name="Biotechnol. Adv.">
        <title>Improved genomic resources and new bioinformatic workflow for the carcinogenic parasite Clonorchis sinensis: Biotechnological implications.</title>
        <authorList>
            <person name="Wang D."/>
            <person name="Korhonen P.K."/>
            <person name="Gasser R.B."/>
            <person name="Young N.D."/>
        </authorList>
    </citation>
    <scope>NUCLEOTIDE SEQUENCE [LARGE SCALE GENOMIC DNA]</scope>
    <source>
        <strain evidence="1">Cs-k2</strain>
    </source>
</reference>
<dbReference type="EMBL" id="NIRI02000056">
    <property type="protein sequence ID" value="KAG5443959.1"/>
    <property type="molecule type" value="Genomic_DNA"/>
</dbReference>
<gene>
    <name evidence="1" type="ORF">CSKR_103780</name>
</gene>
<sequence length="111" mass="12556">MRKFTARFLYSLPRGGLLCYLAAPQEASQIEKLNVLFVDLFAELGSWIANVSSPIEVTSSLNPALMMSPRLVMKRLQSNCQARRTDQRTKHLISQFGMLRTAICLLMFCAE</sequence>
<dbReference type="Proteomes" id="UP000286415">
    <property type="component" value="Unassembled WGS sequence"/>
</dbReference>
<dbReference type="AlphaFoldDB" id="A0A3R7JRU0"/>
<dbReference type="OrthoDB" id="10504906at2759"/>
<evidence type="ECO:0000313" key="2">
    <source>
        <dbReference type="Proteomes" id="UP000286415"/>
    </source>
</evidence>
<reference evidence="1 2" key="2">
    <citation type="journal article" date="2021" name="Genomics">
        <title>High-quality reference genome for Clonorchis sinensis.</title>
        <authorList>
            <person name="Young N.D."/>
            <person name="Stroehlein A.J."/>
            <person name="Kinkar L."/>
            <person name="Wang T."/>
            <person name="Sohn W.M."/>
            <person name="Chang B.C.H."/>
            <person name="Kaur P."/>
            <person name="Weisz D."/>
            <person name="Dudchenko O."/>
            <person name="Aiden E.L."/>
            <person name="Korhonen P.K."/>
            <person name="Gasser R.B."/>
        </authorList>
    </citation>
    <scope>NUCLEOTIDE SEQUENCE [LARGE SCALE GENOMIC DNA]</scope>
    <source>
        <strain evidence="1">Cs-k2</strain>
    </source>
</reference>
<protein>
    <submittedName>
        <fullName evidence="1">Uncharacterized protein</fullName>
    </submittedName>
</protein>
<proteinExistence type="predicted"/>
<accession>A0A3R7JRU0</accession>
<name>A0A3R7JRU0_CLOSI</name>
<dbReference type="InParanoid" id="A0A3R7JRU0"/>
<organism evidence="1 2">
    <name type="scientific">Clonorchis sinensis</name>
    <name type="common">Chinese liver fluke</name>
    <dbReference type="NCBI Taxonomy" id="79923"/>
    <lineage>
        <taxon>Eukaryota</taxon>
        <taxon>Metazoa</taxon>
        <taxon>Spiralia</taxon>
        <taxon>Lophotrochozoa</taxon>
        <taxon>Platyhelminthes</taxon>
        <taxon>Trematoda</taxon>
        <taxon>Digenea</taxon>
        <taxon>Opisthorchiida</taxon>
        <taxon>Opisthorchiata</taxon>
        <taxon>Opisthorchiidae</taxon>
        <taxon>Clonorchis</taxon>
    </lineage>
</organism>
<comment type="caution">
    <text evidence="1">The sequence shown here is derived from an EMBL/GenBank/DDBJ whole genome shotgun (WGS) entry which is preliminary data.</text>
</comment>
<evidence type="ECO:0000313" key="1">
    <source>
        <dbReference type="EMBL" id="KAG5443959.1"/>
    </source>
</evidence>
<keyword evidence="2" id="KW-1185">Reference proteome</keyword>